<evidence type="ECO:0000256" key="6">
    <source>
        <dbReference type="ARBA" id="ARBA00023316"/>
    </source>
</evidence>
<evidence type="ECO:0000256" key="5">
    <source>
        <dbReference type="ARBA" id="ARBA00023315"/>
    </source>
</evidence>
<accession>A0A9D1KNU4</accession>
<dbReference type="Gene3D" id="2.60.40.3710">
    <property type="match status" value="1"/>
</dbReference>
<feature type="active site" description="Proton donor/acceptor" evidence="7">
    <location>
        <position position="349"/>
    </location>
</feature>
<organism evidence="11 12">
    <name type="scientific">Candidatus Avipropionibacterium avicola</name>
    <dbReference type="NCBI Taxonomy" id="2840701"/>
    <lineage>
        <taxon>Bacteria</taxon>
        <taxon>Bacillati</taxon>
        <taxon>Actinomycetota</taxon>
        <taxon>Actinomycetes</taxon>
        <taxon>Propionibacteriales</taxon>
        <taxon>Propionibacteriaceae</taxon>
        <taxon>Propionibacteriaceae incertae sedis</taxon>
        <taxon>Candidatus Avipropionibacterium</taxon>
    </lineage>
</organism>
<name>A0A9D1KNU4_9ACTN</name>
<feature type="active site" description="Nucleophile" evidence="7">
    <location>
        <position position="367"/>
    </location>
</feature>
<reference evidence="11" key="2">
    <citation type="journal article" date="2021" name="PeerJ">
        <title>Extensive microbial diversity within the chicken gut microbiome revealed by metagenomics and culture.</title>
        <authorList>
            <person name="Gilroy R."/>
            <person name="Ravi A."/>
            <person name="Getino M."/>
            <person name="Pursley I."/>
            <person name="Horton D.L."/>
            <person name="Alikhan N.F."/>
            <person name="Baker D."/>
            <person name="Gharbi K."/>
            <person name="Hall N."/>
            <person name="Watson M."/>
            <person name="Adriaenssens E.M."/>
            <person name="Foster-Nyarko E."/>
            <person name="Jarju S."/>
            <person name="Secka A."/>
            <person name="Antonio M."/>
            <person name="Oren A."/>
            <person name="Chaudhuri R.R."/>
            <person name="La Ragione R."/>
            <person name="Hildebrand F."/>
            <person name="Pallen M.J."/>
        </authorList>
    </citation>
    <scope>NUCLEOTIDE SEQUENCE</scope>
    <source>
        <strain evidence="11">ChiGjej1B1-24693</strain>
    </source>
</reference>
<evidence type="ECO:0000259" key="10">
    <source>
        <dbReference type="PROSITE" id="PS52029"/>
    </source>
</evidence>
<keyword evidence="5" id="KW-0012">Acyltransferase</keyword>
<sequence length="422" mass="45925">MTIDRLPRRRAAVLIAGAPLLLSACGRNPGQQPNAPQESGGSDPTAPPTTPEASPTTPPVEPMTVSGNVDDGAEEVTVDTIVKFTAAHGTLTKVVVSAPVKDRKTGETTNEKVPGSLNKDKTVWKATDGLEPGVPYTVKWTGKGTDGTKTSGKQTFRTHELTLDQQIFPSIYPLGGTVGVAMPVIITFDIPVKDRANVEKHLHVDASPKQPGSWYWVSDSEVHYRPKTYWKAGTKITVDARLNGVKAGKGLYGQLTRTWSFDIGRRVVAKVDLAKHQVVVAINGKKARTIKMSAGKDGFITRSGTKVISEKLRTTPMRSETEDVNDPEYYDLDNVRWAMRVTNSGEFFHAAPWNAAFFGNSNRSHGCVGMSNADAKWLFENMNIGDPAEFTGSKRGLEQGNGYTDWTLSWAQVKKKSALRGD</sequence>
<dbReference type="GO" id="GO:0016746">
    <property type="term" value="F:acyltransferase activity"/>
    <property type="evidence" value="ECO:0007669"/>
    <property type="project" value="UniProtKB-KW"/>
</dbReference>
<comment type="caution">
    <text evidence="11">The sequence shown here is derived from an EMBL/GenBank/DDBJ whole genome shotgun (WGS) entry which is preliminary data.</text>
</comment>
<dbReference type="AlphaFoldDB" id="A0A9D1KNU4"/>
<comment type="pathway">
    <text evidence="1 7">Cell wall biogenesis; peptidoglycan biosynthesis.</text>
</comment>
<dbReference type="PROSITE" id="PS51257">
    <property type="entry name" value="PROKAR_LIPOPROTEIN"/>
    <property type="match status" value="1"/>
</dbReference>
<dbReference type="GO" id="GO:0071972">
    <property type="term" value="F:peptidoglycan L,D-transpeptidase activity"/>
    <property type="evidence" value="ECO:0007669"/>
    <property type="project" value="TreeGrafter"/>
</dbReference>
<feature type="compositionally biased region" description="Pro residues" evidence="8">
    <location>
        <begin position="45"/>
        <end position="61"/>
    </location>
</feature>
<evidence type="ECO:0000256" key="3">
    <source>
        <dbReference type="ARBA" id="ARBA00022960"/>
    </source>
</evidence>
<dbReference type="Pfam" id="PF03734">
    <property type="entry name" value="YkuD"/>
    <property type="match status" value="1"/>
</dbReference>
<keyword evidence="3 7" id="KW-0133">Cell shape</keyword>
<dbReference type="Pfam" id="PF17964">
    <property type="entry name" value="Big_10"/>
    <property type="match status" value="1"/>
</dbReference>
<keyword evidence="2" id="KW-0808">Transferase</keyword>
<feature type="domain" description="L,D-TPase catalytic" evidence="10">
    <location>
        <begin position="267"/>
        <end position="391"/>
    </location>
</feature>
<feature type="chain" id="PRO_5039116647" evidence="9">
    <location>
        <begin position="25"/>
        <end position="422"/>
    </location>
</feature>
<feature type="compositionally biased region" description="Polar residues" evidence="8">
    <location>
        <begin position="29"/>
        <end position="42"/>
    </location>
</feature>
<dbReference type="Gene3D" id="2.40.440.10">
    <property type="entry name" value="L,D-transpeptidase catalytic domain-like"/>
    <property type="match status" value="1"/>
</dbReference>
<dbReference type="InterPro" id="IPR005490">
    <property type="entry name" value="LD_TPept_cat_dom"/>
</dbReference>
<evidence type="ECO:0000256" key="7">
    <source>
        <dbReference type="PROSITE-ProRule" id="PRU01373"/>
    </source>
</evidence>
<evidence type="ECO:0000256" key="1">
    <source>
        <dbReference type="ARBA" id="ARBA00004752"/>
    </source>
</evidence>
<dbReference type="SUPFAM" id="SSF141523">
    <property type="entry name" value="L,D-transpeptidase catalytic domain-like"/>
    <property type="match status" value="1"/>
</dbReference>
<dbReference type="CDD" id="cd13432">
    <property type="entry name" value="LDT_IgD_like_2"/>
    <property type="match status" value="1"/>
</dbReference>
<gene>
    <name evidence="11" type="ORF">IAA98_08920</name>
</gene>
<dbReference type="PANTHER" id="PTHR30582">
    <property type="entry name" value="L,D-TRANSPEPTIDASE"/>
    <property type="match status" value="1"/>
</dbReference>
<evidence type="ECO:0000256" key="2">
    <source>
        <dbReference type="ARBA" id="ARBA00022679"/>
    </source>
</evidence>
<reference evidence="11" key="1">
    <citation type="submission" date="2020-10" db="EMBL/GenBank/DDBJ databases">
        <authorList>
            <person name="Gilroy R."/>
        </authorList>
    </citation>
    <scope>NUCLEOTIDE SEQUENCE</scope>
    <source>
        <strain evidence="11">ChiGjej1B1-24693</strain>
    </source>
</reference>
<evidence type="ECO:0000256" key="4">
    <source>
        <dbReference type="ARBA" id="ARBA00022984"/>
    </source>
</evidence>
<dbReference type="Gene3D" id="2.60.40.3780">
    <property type="match status" value="1"/>
</dbReference>
<dbReference type="Proteomes" id="UP000886842">
    <property type="component" value="Unassembled WGS sequence"/>
</dbReference>
<dbReference type="GO" id="GO:0008360">
    <property type="term" value="P:regulation of cell shape"/>
    <property type="evidence" value="ECO:0007669"/>
    <property type="project" value="UniProtKB-UniRule"/>
</dbReference>
<keyword evidence="9" id="KW-0732">Signal</keyword>
<evidence type="ECO:0000256" key="9">
    <source>
        <dbReference type="SAM" id="SignalP"/>
    </source>
</evidence>
<dbReference type="InterPro" id="IPR038063">
    <property type="entry name" value="Transpep_catalytic_dom"/>
</dbReference>
<feature type="region of interest" description="Disordered" evidence="8">
    <location>
        <begin position="25"/>
        <end position="70"/>
    </location>
</feature>
<keyword evidence="6 7" id="KW-0961">Cell wall biogenesis/degradation</keyword>
<dbReference type="PANTHER" id="PTHR30582:SF2">
    <property type="entry name" value="L,D-TRANSPEPTIDASE YCIB-RELATED"/>
    <property type="match status" value="1"/>
</dbReference>
<proteinExistence type="predicted"/>
<dbReference type="EMBL" id="DVLP01000268">
    <property type="protein sequence ID" value="HIT75693.1"/>
    <property type="molecule type" value="Genomic_DNA"/>
</dbReference>
<dbReference type="InterPro" id="IPR041280">
    <property type="entry name" value="Big_10"/>
</dbReference>
<dbReference type="PROSITE" id="PS52029">
    <property type="entry name" value="LD_TPASE"/>
    <property type="match status" value="1"/>
</dbReference>
<evidence type="ECO:0000313" key="12">
    <source>
        <dbReference type="Proteomes" id="UP000886842"/>
    </source>
</evidence>
<protein>
    <submittedName>
        <fullName evidence="11">L,D-transpeptidase family protein</fullName>
    </submittedName>
</protein>
<evidence type="ECO:0000256" key="8">
    <source>
        <dbReference type="SAM" id="MobiDB-lite"/>
    </source>
</evidence>
<feature type="signal peptide" evidence="9">
    <location>
        <begin position="1"/>
        <end position="24"/>
    </location>
</feature>
<dbReference type="InterPro" id="IPR050979">
    <property type="entry name" value="LD-transpeptidase"/>
</dbReference>
<dbReference type="CDD" id="cd16913">
    <property type="entry name" value="YkuD_like"/>
    <property type="match status" value="1"/>
</dbReference>
<dbReference type="GO" id="GO:0005576">
    <property type="term" value="C:extracellular region"/>
    <property type="evidence" value="ECO:0007669"/>
    <property type="project" value="TreeGrafter"/>
</dbReference>
<dbReference type="GO" id="GO:0018104">
    <property type="term" value="P:peptidoglycan-protein cross-linking"/>
    <property type="evidence" value="ECO:0007669"/>
    <property type="project" value="TreeGrafter"/>
</dbReference>
<keyword evidence="4 7" id="KW-0573">Peptidoglycan synthesis</keyword>
<evidence type="ECO:0000313" key="11">
    <source>
        <dbReference type="EMBL" id="HIT75693.1"/>
    </source>
</evidence>
<dbReference type="GO" id="GO:0071555">
    <property type="term" value="P:cell wall organization"/>
    <property type="evidence" value="ECO:0007669"/>
    <property type="project" value="UniProtKB-UniRule"/>
</dbReference>